<dbReference type="EMBL" id="UGJR01000006">
    <property type="protein sequence ID" value="STT07951.1"/>
    <property type="molecule type" value="Genomic_DNA"/>
</dbReference>
<feature type="signal peptide" evidence="1">
    <location>
        <begin position="1"/>
        <end position="24"/>
    </location>
</feature>
<reference evidence="2 3" key="1">
    <citation type="submission" date="2018-06" db="EMBL/GenBank/DDBJ databases">
        <authorList>
            <consortium name="Pathogen Informatics"/>
            <person name="Doyle S."/>
        </authorList>
    </citation>
    <scope>NUCLEOTIDE SEQUENCE [LARGE SCALE GENOMIC DNA]</scope>
    <source>
        <strain evidence="2 3">NCTC11694</strain>
    </source>
</reference>
<gene>
    <name evidence="2" type="ORF">NCTC11694_07579</name>
</gene>
<proteinExistence type="predicted"/>
<evidence type="ECO:0000256" key="1">
    <source>
        <dbReference type="SAM" id="SignalP"/>
    </source>
</evidence>
<organism evidence="2 3">
    <name type="scientific">Klebsiella michiganensis</name>
    <dbReference type="NCBI Taxonomy" id="1134687"/>
    <lineage>
        <taxon>Bacteria</taxon>
        <taxon>Pseudomonadati</taxon>
        <taxon>Pseudomonadota</taxon>
        <taxon>Gammaproteobacteria</taxon>
        <taxon>Enterobacterales</taxon>
        <taxon>Enterobacteriaceae</taxon>
        <taxon>Klebsiella/Raoultella group</taxon>
        <taxon>Klebsiella</taxon>
    </lineage>
</organism>
<protein>
    <submittedName>
        <fullName evidence="2">Electron transport complex protein RnfG</fullName>
    </submittedName>
</protein>
<name>A0A7H4MXY8_9ENTR</name>
<dbReference type="Proteomes" id="UP000255050">
    <property type="component" value="Unassembled WGS sequence"/>
</dbReference>
<keyword evidence="1" id="KW-0732">Signal</keyword>
<dbReference type="AlphaFoldDB" id="A0A7H4MXY8"/>
<evidence type="ECO:0000313" key="2">
    <source>
        <dbReference type="EMBL" id="STT07951.1"/>
    </source>
</evidence>
<accession>A0A7H4MXY8</accession>
<comment type="caution">
    <text evidence="2">The sequence shown here is derived from an EMBL/GenBank/DDBJ whole genome shotgun (WGS) entry which is preliminary data.</text>
</comment>
<evidence type="ECO:0000313" key="3">
    <source>
        <dbReference type="Proteomes" id="UP000255050"/>
    </source>
</evidence>
<sequence length="59" mass="6471">MLQSMRKHGITLALFAAGSTGLTAAINELTKSTIEDQAAQQQKPYLTRLCRLIFITTTC</sequence>
<feature type="chain" id="PRO_5028817582" evidence="1">
    <location>
        <begin position="25"/>
        <end position="59"/>
    </location>
</feature>